<sequence>MPLTRRQALASGLALLTLGGGGYVFWAASRFPPDTTPEGAYLRIAYNLSQGDARTCFHYLEDSAQHAAYSIRDYRKKASERIAQAYPEPERTRLVDAYRTHATAEDGADVWVDLATKKGFVTRLRRDLSGMAKVEIVGERATVETARGTRYGFRRRENGIWGLTLFTADLVAESERAARDWDIVERAAKDYERGR</sequence>
<dbReference type="EMBL" id="SSMQ01000041">
    <property type="protein sequence ID" value="TKD01243.1"/>
    <property type="molecule type" value="Genomic_DNA"/>
</dbReference>
<dbReference type="AlphaFoldDB" id="A0A4U1J2D8"/>
<dbReference type="RefSeq" id="WP_136932935.1">
    <property type="nucleotide sequence ID" value="NZ_SSMQ01000041.1"/>
</dbReference>
<gene>
    <name evidence="1" type="ORF">E8A74_32105</name>
</gene>
<accession>A0A4U1J2D8</accession>
<reference evidence="1 2" key="1">
    <citation type="submission" date="2019-04" db="EMBL/GenBank/DDBJ databases">
        <authorList>
            <person name="Li Y."/>
            <person name="Wang J."/>
        </authorList>
    </citation>
    <scope>NUCLEOTIDE SEQUENCE [LARGE SCALE GENOMIC DNA]</scope>
    <source>
        <strain evidence="1 2">DSM 14668</strain>
    </source>
</reference>
<comment type="caution">
    <text evidence="1">The sequence shown here is derived from an EMBL/GenBank/DDBJ whole genome shotgun (WGS) entry which is preliminary data.</text>
</comment>
<organism evidence="1 2">
    <name type="scientific">Polyangium fumosum</name>
    <dbReference type="NCBI Taxonomy" id="889272"/>
    <lineage>
        <taxon>Bacteria</taxon>
        <taxon>Pseudomonadati</taxon>
        <taxon>Myxococcota</taxon>
        <taxon>Polyangia</taxon>
        <taxon>Polyangiales</taxon>
        <taxon>Polyangiaceae</taxon>
        <taxon>Polyangium</taxon>
    </lineage>
</organism>
<keyword evidence="2" id="KW-1185">Reference proteome</keyword>
<dbReference type="Proteomes" id="UP000309215">
    <property type="component" value="Unassembled WGS sequence"/>
</dbReference>
<evidence type="ECO:0000313" key="1">
    <source>
        <dbReference type="EMBL" id="TKD01243.1"/>
    </source>
</evidence>
<evidence type="ECO:0000313" key="2">
    <source>
        <dbReference type="Proteomes" id="UP000309215"/>
    </source>
</evidence>
<proteinExistence type="predicted"/>
<dbReference type="OrthoDB" id="5512254at2"/>
<protein>
    <submittedName>
        <fullName evidence="1">Uncharacterized protein</fullName>
    </submittedName>
</protein>
<name>A0A4U1J2D8_9BACT</name>